<keyword evidence="3" id="KW-1185">Reference proteome</keyword>
<feature type="non-terminal residue" evidence="2">
    <location>
        <position position="1"/>
    </location>
</feature>
<dbReference type="RefSeq" id="XP_024406662.1">
    <property type="nucleotide sequence ID" value="XM_024548651.1"/>
</dbReference>
<evidence type="ECO:0000256" key="1">
    <source>
        <dbReference type="SAM" id="MobiDB-lite"/>
    </source>
</evidence>
<comment type="caution">
    <text evidence="2">The sequence shown here is derived from an EMBL/GenBank/DDBJ whole genome shotgun (WGS) entry which is preliminary data.</text>
</comment>
<organism evidence="2 3">
    <name type="scientific">Trichoderma gamsii</name>
    <dbReference type="NCBI Taxonomy" id="398673"/>
    <lineage>
        <taxon>Eukaryota</taxon>
        <taxon>Fungi</taxon>
        <taxon>Dikarya</taxon>
        <taxon>Ascomycota</taxon>
        <taxon>Pezizomycotina</taxon>
        <taxon>Sordariomycetes</taxon>
        <taxon>Hypocreomycetidae</taxon>
        <taxon>Hypocreales</taxon>
        <taxon>Hypocreaceae</taxon>
        <taxon>Trichoderma</taxon>
    </lineage>
</organism>
<reference evidence="2 3" key="1">
    <citation type="journal article" date="2016" name="Genome Announc.">
        <title>Draft Whole-Genome Sequence of Trichoderma gamsii T6085, a Promising Biocontrol Agent of Fusarium Head Blight on Wheat.</title>
        <authorList>
            <person name="Baroncelli R."/>
            <person name="Zapparata A."/>
            <person name="Piaggeschi G."/>
            <person name="Sarrocco S."/>
            <person name="Vannacci G."/>
        </authorList>
    </citation>
    <scope>NUCLEOTIDE SEQUENCE [LARGE SCALE GENOMIC DNA]</scope>
    <source>
        <strain evidence="2 3">T6085</strain>
    </source>
</reference>
<accession>A0A2P5A1T6</accession>
<dbReference type="GeneID" id="36347298"/>
<dbReference type="EMBL" id="JPDN02000002">
    <property type="protein sequence ID" value="PON30500.1"/>
    <property type="molecule type" value="Genomic_DNA"/>
</dbReference>
<gene>
    <name evidence="2" type="ORF">TGAM01_v200940</name>
</gene>
<dbReference type="Proteomes" id="UP000054821">
    <property type="component" value="Unassembled WGS sequence"/>
</dbReference>
<dbReference type="AlphaFoldDB" id="A0A2P5A1T6"/>
<feature type="region of interest" description="Disordered" evidence="1">
    <location>
        <begin position="1"/>
        <end position="28"/>
    </location>
</feature>
<proteinExistence type="predicted"/>
<evidence type="ECO:0000313" key="3">
    <source>
        <dbReference type="Proteomes" id="UP000054821"/>
    </source>
</evidence>
<evidence type="ECO:0000313" key="2">
    <source>
        <dbReference type="EMBL" id="PON30500.1"/>
    </source>
</evidence>
<name>A0A2P5A1T6_9HYPO</name>
<protein>
    <submittedName>
        <fullName evidence="2">Uncharacterized protein</fullName>
    </submittedName>
</protein>
<sequence length="68" mass="7827">PIRAHGSSDIPKRQVPLRRSPGRPPGLRYVTEEMTHVSTLTMIRWKQGESLLPVYHSSQLTHRSRIVQ</sequence>